<sequence length="72" mass="8462">MLTDYIEILSYEVITVYNPLKLNYESSCSNKYLVVMYANALSHESSWAQRVPFAEHFKVALQLNLKQFEQKL</sequence>
<name>A0ABQ9CUS9_9PASS</name>
<keyword evidence="2" id="KW-1185">Reference proteome</keyword>
<dbReference type="Proteomes" id="UP001145742">
    <property type="component" value="Unassembled WGS sequence"/>
</dbReference>
<reference evidence="1" key="1">
    <citation type="submission" date="2019-10" db="EMBL/GenBank/DDBJ databases">
        <authorList>
            <person name="Soares A.E.R."/>
            <person name="Aleixo A."/>
            <person name="Schneider P."/>
            <person name="Miyaki C.Y."/>
            <person name="Schneider M.P."/>
            <person name="Mello C."/>
            <person name="Vasconcelos A.T.R."/>
        </authorList>
    </citation>
    <scope>NUCLEOTIDE SEQUENCE</scope>
    <source>
        <tissue evidence="1">Muscle</tissue>
    </source>
</reference>
<dbReference type="EMBL" id="WHWB01034633">
    <property type="protein sequence ID" value="KAJ7406733.1"/>
    <property type="molecule type" value="Genomic_DNA"/>
</dbReference>
<gene>
    <name evidence="1" type="ORF">WISP_131872</name>
</gene>
<comment type="caution">
    <text evidence="1">The sequence shown here is derived from an EMBL/GenBank/DDBJ whole genome shotgun (WGS) entry which is preliminary data.</text>
</comment>
<organism evidence="1 2">
    <name type="scientific">Willisornis vidua</name>
    <name type="common">Xingu scale-backed antbird</name>
    <dbReference type="NCBI Taxonomy" id="1566151"/>
    <lineage>
        <taxon>Eukaryota</taxon>
        <taxon>Metazoa</taxon>
        <taxon>Chordata</taxon>
        <taxon>Craniata</taxon>
        <taxon>Vertebrata</taxon>
        <taxon>Euteleostomi</taxon>
        <taxon>Archelosauria</taxon>
        <taxon>Archosauria</taxon>
        <taxon>Dinosauria</taxon>
        <taxon>Saurischia</taxon>
        <taxon>Theropoda</taxon>
        <taxon>Coelurosauria</taxon>
        <taxon>Aves</taxon>
        <taxon>Neognathae</taxon>
        <taxon>Neoaves</taxon>
        <taxon>Telluraves</taxon>
        <taxon>Australaves</taxon>
        <taxon>Passeriformes</taxon>
        <taxon>Thamnophilidae</taxon>
        <taxon>Willisornis</taxon>
    </lineage>
</organism>
<evidence type="ECO:0000313" key="2">
    <source>
        <dbReference type="Proteomes" id="UP001145742"/>
    </source>
</evidence>
<accession>A0ABQ9CUS9</accession>
<protein>
    <submittedName>
        <fullName evidence="1">Uncharacterized protein</fullName>
    </submittedName>
</protein>
<evidence type="ECO:0000313" key="1">
    <source>
        <dbReference type="EMBL" id="KAJ7406733.1"/>
    </source>
</evidence>
<proteinExistence type="predicted"/>